<evidence type="ECO:0000259" key="4">
    <source>
        <dbReference type="PROSITE" id="PS50020"/>
    </source>
</evidence>
<keyword evidence="3" id="KW-0597">Phosphoprotein</keyword>
<name>A0AAV8QJA0_ENSVE</name>
<dbReference type="CDD" id="cd00201">
    <property type="entry name" value="WW"/>
    <property type="match status" value="1"/>
</dbReference>
<organism evidence="5 6">
    <name type="scientific">Ensete ventricosum</name>
    <name type="common">Abyssinian banana</name>
    <name type="synonym">Musa ensete</name>
    <dbReference type="NCBI Taxonomy" id="4639"/>
    <lineage>
        <taxon>Eukaryota</taxon>
        <taxon>Viridiplantae</taxon>
        <taxon>Streptophyta</taxon>
        <taxon>Embryophyta</taxon>
        <taxon>Tracheophyta</taxon>
        <taxon>Spermatophyta</taxon>
        <taxon>Magnoliopsida</taxon>
        <taxon>Liliopsida</taxon>
        <taxon>Zingiberales</taxon>
        <taxon>Musaceae</taxon>
        <taxon>Ensete</taxon>
    </lineage>
</organism>
<evidence type="ECO:0000256" key="2">
    <source>
        <dbReference type="ARBA" id="ARBA00022490"/>
    </source>
</evidence>
<keyword evidence="2" id="KW-0963">Cytoplasm</keyword>
<dbReference type="EMBL" id="JAQQAF010000006">
    <property type="protein sequence ID" value="KAJ8475772.1"/>
    <property type="molecule type" value="Genomic_DNA"/>
</dbReference>
<dbReference type="AlphaFoldDB" id="A0AAV8QJA0"/>
<dbReference type="SUPFAM" id="SSF51045">
    <property type="entry name" value="WW domain"/>
    <property type="match status" value="1"/>
</dbReference>
<proteinExistence type="predicted"/>
<dbReference type="InterPro" id="IPR036020">
    <property type="entry name" value="WW_dom_sf"/>
</dbReference>
<comment type="caution">
    <text evidence="5">The sequence shown here is derived from an EMBL/GenBank/DDBJ whole genome shotgun (WGS) entry which is preliminary data.</text>
</comment>
<dbReference type="Proteomes" id="UP001222027">
    <property type="component" value="Unassembled WGS sequence"/>
</dbReference>
<evidence type="ECO:0000313" key="6">
    <source>
        <dbReference type="Proteomes" id="UP001222027"/>
    </source>
</evidence>
<accession>A0AAV8QJA0</accession>
<dbReference type="PANTHER" id="PTHR14791">
    <property type="entry name" value="BOMB/KIRA PROTEINS"/>
    <property type="match status" value="1"/>
</dbReference>
<evidence type="ECO:0000256" key="1">
    <source>
        <dbReference type="ARBA" id="ARBA00004496"/>
    </source>
</evidence>
<dbReference type="InterPro" id="IPR051105">
    <property type="entry name" value="WWC/KIBRA_Hippo_Reg"/>
</dbReference>
<keyword evidence="6" id="KW-1185">Reference proteome</keyword>
<dbReference type="InterPro" id="IPR001202">
    <property type="entry name" value="WW_dom"/>
</dbReference>
<dbReference type="PANTHER" id="PTHR14791:SF29">
    <property type="entry name" value="PROTEIN KIBRA"/>
    <property type="match status" value="1"/>
</dbReference>
<evidence type="ECO:0000313" key="5">
    <source>
        <dbReference type="EMBL" id="KAJ8475772.1"/>
    </source>
</evidence>
<dbReference type="PROSITE" id="PS50020">
    <property type="entry name" value="WW_DOMAIN_2"/>
    <property type="match status" value="1"/>
</dbReference>
<dbReference type="Gene3D" id="2.20.70.10">
    <property type="match status" value="1"/>
</dbReference>
<sequence>MTAPNIQMIAASLRSCSIGRSGRVASVPLTPAPLVAAHLLEASDESAGEVTVELNSDATLPYQWEQRLDMRTGEVYYINLETGTKTSKDPRTAVVSAVTYSSSYITVKEISSSDDSCSRVGGSDDYESSVDTANSCLSSLSSSSPPDTVADPGESAQVLVAAGCRSCFMYFMVPKSVDACPKCGGGLLHLGRYGCV</sequence>
<protein>
    <recommendedName>
        <fullName evidence="4">WW domain-containing protein</fullName>
    </recommendedName>
</protein>
<feature type="domain" description="WW" evidence="4">
    <location>
        <begin position="58"/>
        <end position="92"/>
    </location>
</feature>
<gene>
    <name evidence="5" type="ORF">OPV22_019499</name>
</gene>
<dbReference type="GO" id="GO:0005737">
    <property type="term" value="C:cytoplasm"/>
    <property type="evidence" value="ECO:0007669"/>
    <property type="project" value="UniProtKB-SubCell"/>
</dbReference>
<reference evidence="5 6" key="1">
    <citation type="submission" date="2022-12" db="EMBL/GenBank/DDBJ databases">
        <title>Chromosome-scale assembly of the Ensete ventricosum genome.</title>
        <authorList>
            <person name="Dussert Y."/>
            <person name="Stocks J."/>
            <person name="Wendawek A."/>
            <person name="Woldeyes F."/>
            <person name="Nichols R.A."/>
            <person name="Borrell J.S."/>
        </authorList>
    </citation>
    <scope>NUCLEOTIDE SEQUENCE [LARGE SCALE GENOMIC DNA]</scope>
    <source>
        <strain evidence="6">cv. Maze</strain>
        <tissue evidence="5">Seeds</tissue>
    </source>
</reference>
<comment type="subcellular location">
    <subcellularLocation>
        <location evidence="1">Cytoplasm</location>
    </subcellularLocation>
</comment>
<evidence type="ECO:0000256" key="3">
    <source>
        <dbReference type="ARBA" id="ARBA00022553"/>
    </source>
</evidence>